<evidence type="ECO:0000256" key="4">
    <source>
        <dbReference type="PROSITE-ProRule" id="PRU00175"/>
    </source>
</evidence>
<dbReference type="GO" id="GO:0008270">
    <property type="term" value="F:zinc ion binding"/>
    <property type="evidence" value="ECO:0007669"/>
    <property type="project" value="UniProtKB-KW"/>
</dbReference>
<evidence type="ECO:0000256" key="1">
    <source>
        <dbReference type="ARBA" id="ARBA00022723"/>
    </source>
</evidence>
<keyword evidence="3" id="KW-0862">Zinc</keyword>
<dbReference type="PANTHER" id="PTHR47095:SF1">
    <property type="entry name" value="RING FINGER PROTEIN 222"/>
    <property type="match status" value="1"/>
</dbReference>
<feature type="domain" description="RING-type" evidence="5">
    <location>
        <begin position="19"/>
        <end position="68"/>
    </location>
</feature>
<gene>
    <name evidence="6" type="ORF">AAFF_G00199290</name>
</gene>
<name>A0AAD7RID4_9TELE</name>
<proteinExistence type="predicted"/>
<evidence type="ECO:0000313" key="6">
    <source>
        <dbReference type="EMBL" id="KAJ8384723.1"/>
    </source>
</evidence>
<keyword evidence="2 4" id="KW-0863">Zinc-finger</keyword>
<keyword evidence="1" id="KW-0479">Metal-binding</keyword>
<dbReference type="InterPro" id="IPR027370">
    <property type="entry name" value="Znf-RING_euk"/>
</dbReference>
<dbReference type="CDD" id="cd16564">
    <property type="entry name" value="RING-HC_RNF222"/>
    <property type="match status" value="1"/>
</dbReference>
<sequence>MAARGESAAIEEGTRDTECPVCYECFGDTERTLSCGHVFCHDCLVKTLVSVSRDGLVKRENIICPICRHLTFICRRDALVAATTAGKGEGEEERAQTLEVPVPMSAGAPQHLFGDQDLTSPPANAGPSRAARFTLGLVTLTAMRSVLNIK</sequence>
<dbReference type="InterPro" id="IPR017907">
    <property type="entry name" value="Znf_RING_CS"/>
</dbReference>
<dbReference type="Proteomes" id="UP001221898">
    <property type="component" value="Unassembled WGS sequence"/>
</dbReference>
<accession>A0AAD7RID4</accession>
<dbReference type="PROSITE" id="PS00518">
    <property type="entry name" value="ZF_RING_1"/>
    <property type="match status" value="1"/>
</dbReference>
<dbReference type="InterPro" id="IPR013083">
    <property type="entry name" value="Znf_RING/FYVE/PHD"/>
</dbReference>
<evidence type="ECO:0000259" key="5">
    <source>
        <dbReference type="PROSITE" id="PS50089"/>
    </source>
</evidence>
<reference evidence="6" key="1">
    <citation type="journal article" date="2023" name="Science">
        <title>Genome structures resolve the early diversification of teleost fishes.</title>
        <authorList>
            <person name="Parey E."/>
            <person name="Louis A."/>
            <person name="Montfort J."/>
            <person name="Bouchez O."/>
            <person name="Roques C."/>
            <person name="Iampietro C."/>
            <person name="Lluch J."/>
            <person name="Castinel A."/>
            <person name="Donnadieu C."/>
            <person name="Desvignes T."/>
            <person name="Floi Bucao C."/>
            <person name="Jouanno E."/>
            <person name="Wen M."/>
            <person name="Mejri S."/>
            <person name="Dirks R."/>
            <person name="Jansen H."/>
            <person name="Henkel C."/>
            <person name="Chen W.J."/>
            <person name="Zahm M."/>
            <person name="Cabau C."/>
            <person name="Klopp C."/>
            <person name="Thompson A.W."/>
            <person name="Robinson-Rechavi M."/>
            <person name="Braasch I."/>
            <person name="Lecointre G."/>
            <person name="Bobe J."/>
            <person name="Postlethwait J.H."/>
            <person name="Berthelot C."/>
            <person name="Roest Crollius H."/>
            <person name="Guiguen Y."/>
        </authorList>
    </citation>
    <scope>NUCLEOTIDE SEQUENCE</scope>
    <source>
        <strain evidence="6">NC1722</strain>
    </source>
</reference>
<dbReference type="EMBL" id="JAINUG010000266">
    <property type="protein sequence ID" value="KAJ8384723.1"/>
    <property type="molecule type" value="Genomic_DNA"/>
</dbReference>
<dbReference type="Pfam" id="PF13445">
    <property type="entry name" value="zf-RING_UBOX"/>
    <property type="match status" value="1"/>
</dbReference>
<dbReference type="InterPro" id="IPR042973">
    <property type="entry name" value="RNF222"/>
</dbReference>
<evidence type="ECO:0000256" key="3">
    <source>
        <dbReference type="ARBA" id="ARBA00022833"/>
    </source>
</evidence>
<comment type="caution">
    <text evidence="6">The sequence shown here is derived from an EMBL/GenBank/DDBJ whole genome shotgun (WGS) entry which is preliminary data.</text>
</comment>
<organism evidence="6 7">
    <name type="scientific">Aldrovandia affinis</name>
    <dbReference type="NCBI Taxonomy" id="143900"/>
    <lineage>
        <taxon>Eukaryota</taxon>
        <taxon>Metazoa</taxon>
        <taxon>Chordata</taxon>
        <taxon>Craniata</taxon>
        <taxon>Vertebrata</taxon>
        <taxon>Euteleostomi</taxon>
        <taxon>Actinopterygii</taxon>
        <taxon>Neopterygii</taxon>
        <taxon>Teleostei</taxon>
        <taxon>Notacanthiformes</taxon>
        <taxon>Halosauridae</taxon>
        <taxon>Aldrovandia</taxon>
    </lineage>
</organism>
<dbReference type="PANTHER" id="PTHR47095">
    <property type="entry name" value="RING FINGER PROTEIN 222"/>
    <property type="match status" value="1"/>
</dbReference>
<dbReference type="AlphaFoldDB" id="A0AAD7RID4"/>
<dbReference type="InterPro" id="IPR001841">
    <property type="entry name" value="Znf_RING"/>
</dbReference>
<evidence type="ECO:0000313" key="7">
    <source>
        <dbReference type="Proteomes" id="UP001221898"/>
    </source>
</evidence>
<dbReference type="Gene3D" id="3.30.40.10">
    <property type="entry name" value="Zinc/RING finger domain, C3HC4 (zinc finger)"/>
    <property type="match status" value="1"/>
</dbReference>
<dbReference type="SMART" id="SM00184">
    <property type="entry name" value="RING"/>
    <property type="match status" value="1"/>
</dbReference>
<dbReference type="PROSITE" id="PS50089">
    <property type="entry name" value="ZF_RING_2"/>
    <property type="match status" value="1"/>
</dbReference>
<dbReference type="SUPFAM" id="SSF57850">
    <property type="entry name" value="RING/U-box"/>
    <property type="match status" value="1"/>
</dbReference>
<protein>
    <recommendedName>
        <fullName evidence="5">RING-type domain-containing protein</fullName>
    </recommendedName>
</protein>
<keyword evidence="7" id="KW-1185">Reference proteome</keyword>
<evidence type="ECO:0000256" key="2">
    <source>
        <dbReference type="ARBA" id="ARBA00022771"/>
    </source>
</evidence>